<dbReference type="Proteomes" id="UP000198900">
    <property type="component" value="Unassembled WGS sequence"/>
</dbReference>
<feature type="domain" description="Carbohydrate kinase PfkB" evidence="3">
    <location>
        <begin position="194"/>
        <end position="483"/>
    </location>
</feature>
<keyword evidence="2" id="KW-0119">Carbohydrate metabolism</keyword>
<dbReference type="Pfam" id="PF01467">
    <property type="entry name" value="CTP_transf_like"/>
    <property type="match status" value="1"/>
</dbReference>
<dbReference type="Pfam" id="PF00294">
    <property type="entry name" value="PfkB"/>
    <property type="match status" value="1"/>
</dbReference>
<dbReference type="NCBIfam" id="TIGR00125">
    <property type="entry name" value="cyt_tran_rel"/>
    <property type="match status" value="1"/>
</dbReference>
<accession>A0A7Z7B5J9</accession>
<organism evidence="5 6">
    <name type="scientific">Paraburkholderia steynii</name>
    <dbReference type="NCBI Taxonomy" id="1245441"/>
    <lineage>
        <taxon>Bacteria</taxon>
        <taxon>Pseudomonadati</taxon>
        <taxon>Pseudomonadota</taxon>
        <taxon>Betaproteobacteria</taxon>
        <taxon>Burkholderiales</taxon>
        <taxon>Burkholderiaceae</taxon>
        <taxon>Paraburkholderia</taxon>
    </lineage>
</organism>
<keyword evidence="1" id="KW-0511">Multifunctional enzyme</keyword>
<proteinExistence type="predicted"/>
<dbReference type="RefSeq" id="WP_091778809.1">
    <property type="nucleotide sequence ID" value="NZ_FNDI01000007.1"/>
</dbReference>
<dbReference type="GO" id="GO:0033785">
    <property type="term" value="F:heptose 7-phosphate kinase activity"/>
    <property type="evidence" value="ECO:0007669"/>
    <property type="project" value="TreeGrafter"/>
</dbReference>
<feature type="domain" description="Cytidyltransferase-like" evidence="4">
    <location>
        <begin position="30"/>
        <end position="134"/>
    </location>
</feature>
<dbReference type="PANTHER" id="PTHR46969">
    <property type="entry name" value="BIFUNCTIONAL PROTEIN HLDE"/>
    <property type="match status" value="1"/>
</dbReference>
<dbReference type="InterPro" id="IPR029056">
    <property type="entry name" value="Ribokinase-like"/>
</dbReference>
<dbReference type="SUPFAM" id="SSF53613">
    <property type="entry name" value="Ribokinase-like"/>
    <property type="match status" value="1"/>
</dbReference>
<name>A0A7Z7B5J9_9BURK</name>
<evidence type="ECO:0000313" key="5">
    <source>
        <dbReference type="EMBL" id="SDH72404.1"/>
    </source>
</evidence>
<comment type="caution">
    <text evidence="5">The sequence shown here is derived from an EMBL/GenBank/DDBJ whole genome shotgun (WGS) entry which is preliminary data.</text>
</comment>
<dbReference type="AlphaFoldDB" id="A0A7Z7B5J9"/>
<dbReference type="EMBL" id="FNDI01000007">
    <property type="protein sequence ID" value="SDH72404.1"/>
    <property type="molecule type" value="Genomic_DNA"/>
</dbReference>
<dbReference type="PANTHER" id="PTHR46969:SF1">
    <property type="entry name" value="BIFUNCTIONAL PROTEIN HLDE"/>
    <property type="match status" value="1"/>
</dbReference>
<dbReference type="GO" id="GO:0033786">
    <property type="term" value="F:heptose-1-phosphate adenylyltransferase activity"/>
    <property type="evidence" value="ECO:0007669"/>
    <property type="project" value="TreeGrafter"/>
</dbReference>
<dbReference type="InterPro" id="IPR004821">
    <property type="entry name" value="Cyt_trans-like"/>
</dbReference>
<protein>
    <submittedName>
        <fullName evidence="5">RfaE bifunctional protein, domain II</fullName>
    </submittedName>
</protein>
<dbReference type="Gene3D" id="3.40.1190.20">
    <property type="match status" value="1"/>
</dbReference>
<reference evidence="5" key="1">
    <citation type="submission" date="2016-10" db="EMBL/GenBank/DDBJ databases">
        <authorList>
            <person name="Varghese N."/>
            <person name="Submissions S."/>
        </authorList>
    </citation>
    <scope>NUCLEOTIDE SEQUENCE [LARGE SCALE GENOMIC DNA]</scope>
    <source>
        <strain evidence="5">YR281</strain>
    </source>
</reference>
<gene>
    <name evidence="5" type="ORF">SAMN04487926_107170</name>
</gene>
<sequence length="505" mass="55409">MSTSKIKSLEELGELSRRASHDGLKVIHCHGTFDLMHAGHIKHLQHARSLGEMLVVTVTSDAFVRKGPNRPVFPDTLRLESLAALACVDYLAVSDAETAIPAINQIRPHLYVKGSDYIDASQDASGNISREVEAVRRHAGEVYFTDELTFSSTKLLNNHFDVLPEETRLFLERFKQDCPLDRFLAQVHSLSNMRVLVIGDAILDEYHYVNALGQTGKGNSLAVRFHSEERFAGGSIAVANHVAGFAREVTLLTALGKYDDSLEYVKSKLRDNVTLECRHFKKAPTLIKRRFVDQDLQRLFEIYLGGEEQGDSELEHDFCNWIEQFADKYDAVIVPDFGNGLIGRKMAAAISKHARFLALNTQINSGNRGYHSVTRYPKADFICLNEPEARLAVHDRHSNIEDVAADVLAKLNGKAMAVTRGSLGALIVTEAKPVAIPALSSHVVDRIGAGDAFLSLAGPCMAAGAPSEIAILAGSIAAALDVQIVCNREPVDPVLFAKYATTLLK</sequence>
<keyword evidence="6" id="KW-1185">Reference proteome</keyword>
<evidence type="ECO:0000259" key="4">
    <source>
        <dbReference type="Pfam" id="PF01467"/>
    </source>
</evidence>
<dbReference type="SUPFAM" id="SSF52374">
    <property type="entry name" value="Nucleotidylyl transferase"/>
    <property type="match status" value="1"/>
</dbReference>
<evidence type="ECO:0000313" key="6">
    <source>
        <dbReference type="Proteomes" id="UP000198900"/>
    </source>
</evidence>
<evidence type="ECO:0000259" key="3">
    <source>
        <dbReference type="Pfam" id="PF00294"/>
    </source>
</evidence>
<dbReference type="Gene3D" id="3.40.50.620">
    <property type="entry name" value="HUPs"/>
    <property type="match status" value="1"/>
</dbReference>
<dbReference type="InterPro" id="IPR011611">
    <property type="entry name" value="PfkB_dom"/>
</dbReference>
<dbReference type="GO" id="GO:0005829">
    <property type="term" value="C:cytosol"/>
    <property type="evidence" value="ECO:0007669"/>
    <property type="project" value="TreeGrafter"/>
</dbReference>
<dbReference type="InterPro" id="IPR014729">
    <property type="entry name" value="Rossmann-like_a/b/a_fold"/>
</dbReference>
<evidence type="ECO:0000256" key="1">
    <source>
        <dbReference type="ARBA" id="ARBA00023268"/>
    </source>
</evidence>
<evidence type="ECO:0000256" key="2">
    <source>
        <dbReference type="ARBA" id="ARBA00023277"/>
    </source>
</evidence>